<feature type="transmembrane region" description="Helical" evidence="1">
    <location>
        <begin position="132"/>
        <end position="149"/>
    </location>
</feature>
<dbReference type="InterPro" id="IPR005135">
    <property type="entry name" value="Endo/exonuclease/phosphatase"/>
</dbReference>
<dbReference type="Pfam" id="PF03372">
    <property type="entry name" value="Exo_endo_phos"/>
    <property type="match status" value="1"/>
</dbReference>
<feature type="transmembrane region" description="Helical" evidence="1">
    <location>
        <begin position="104"/>
        <end position="126"/>
    </location>
</feature>
<feature type="transmembrane region" description="Helical" evidence="1">
    <location>
        <begin position="191"/>
        <end position="211"/>
    </location>
</feature>
<feature type="transmembrane region" description="Helical" evidence="1">
    <location>
        <begin position="74"/>
        <end position="92"/>
    </location>
</feature>
<keyword evidence="1" id="KW-1133">Transmembrane helix</keyword>
<dbReference type="GO" id="GO:0016020">
    <property type="term" value="C:membrane"/>
    <property type="evidence" value="ECO:0007669"/>
    <property type="project" value="GOC"/>
</dbReference>
<dbReference type="EMBL" id="KE356560">
    <property type="protein sequence ID" value="ERG91641.1"/>
    <property type="molecule type" value="Genomic_DNA"/>
</dbReference>
<dbReference type="GO" id="GO:0016787">
    <property type="term" value="F:hydrolase activity"/>
    <property type="evidence" value="ECO:0007669"/>
    <property type="project" value="UniProtKB-KW"/>
</dbReference>
<organism evidence="3 4">
    <name type="scientific">Haloquadratum walsbyi J07HQW1</name>
    <dbReference type="NCBI Taxonomy" id="1238424"/>
    <lineage>
        <taxon>Archaea</taxon>
        <taxon>Methanobacteriati</taxon>
        <taxon>Methanobacteriota</taxon>
        <taxon>Stenosarchaea group</taxon>
        <taxon>Halobacteria</taxon>
        <taxon>Halobacteriales</taxon>
        <taxon>Haloferacaceae</taxon>
        <taxon>Haloquadratum</taxon>
    </lineage>
</organism>
<name>U1PHJ2_9EURY</name>
<evidence type="ECO:0000313" key="3">
    <source>
        <dbReference type="EMBL" id="ERG91641.1"/>
    </source>
</evidence>
<reference evidence="3 4" key="1">
    <citation type="journal article" date="2013" name="PLoS ONE">
        <title>Assembly-driven community genomics of a hypersaline microbial ecosystem.</title>
        <authorList>
            <person name="Podell S."/>
            <person name="Ugalde J.A."/>
            <person name="Narasingarao P."/>
            <person name="Banfield J.F."/>
            <person name="Heidelberg K.B."/>
            <person name="Allen E.E."/>
        </authorList>
    </citation>
    <scope>NUCLEOTIDE SEQUENCE [LARGE SCALE GENOMIC DNA]</scope>
    <source>
        <strain evidence="4">J07HQW1</strain>
    </source>
</reference>
<feature type="transmembrane region" description="Helical" evidence="1">
    <location>
        <begin position="274"/>
        <end position="303"/>
    </location>
</feature>
<keyword evidence="3" id="KW-0378">Hydrolase</keyword>
<sequence length="617" mass="65671">MSLLMITTKRVITRVFVLNFSTAGPNATALLACTLITGITVPITLRSYSIHREWVLISLTTTGVFLSLYPNPVISLLAAAVAIISLTSLLFVDTTILENQIGVATGLSVLIIIMTRAVTGAVSLYATTIGRIEIAGMVFIFIGISLAQADETTNKFAALTVLPSFAPLAGVLVLTSAWLAAPVASARWASYPYFSAVVSSVVGLTGGTLFISGHTLSLFRKTSLGCVTAIIGMSGIVIGGTFGIVGIILATISVPVLASAGGQRYKHSHIQINAWHVGFVTACVQGICVVILFGFVFAVNAAFVPGGVFLMNKAPIFIIGLAAFVALSGFIVSLRTLRSDSDPSTTGYIQTRRSILAYLATGSISSLAAWDSAPQTDTTTESDLHVATYNIHRYFDSTGTYNLESVANVLRAQRVGLIGLQETTGTRLTTGHTHGVRWLAAQLEYHYAIAPPTSTEGYGVALLSVWPITQTQTISLPQTDGPPRDALYAVVDHPRGPLSIVVAHLDTTGQIRVRQTTEIQHFLDGIDPAVVLGDFNATPTERPIRLMTQSFTDAWDEAGQRDGKTFATPTPSRRIDYVFVRGLTVQTASTFGTTTESDHRGVRATLSIVPGEDAFSK</sequence>
<dbReference type="PANTHER" id="PTHR14859:SF1">
    <property type="entry name" value="PGAP2-INTERACTING PROTEIN"/>
    <property type="match status" value="1"/>
</dbReference>
<feature type="transmembrane region" description="Helical" evidence="1">
    <location>
        <begin position="244"/>
        <end position="262"/>
    </location>
</feature>
<dbReference type="HOGENOM" id="CLU_442561_0_0_2"/>
<dbReference type="Proteomes" id="UP000030649">
    <property type="component" value="Unassembled WGS sequence"/>
</dbReference>
<keyword evidence="1" id="KW-0812">Transmembrane</keyword>
<keyword evidence="1" id="KW-0472">Membrane</keyword>
<dbReference type="STRING" id="1238424.J07HQW1_01675"/>
<gene>
    <name evidence="3" type="ORF">J07HQW1_01675</name>
</gene>
<evidence type="ECO:0000256" key="1">
    <source>
        <dbReference type="SAM" id="Phobius"/>
    </source>
</evidence>
<proteinExistence type="predicted"/>
<accession>U1PHJ2</accession>
<feature type="transmembrane region" description="Helical" evidence="1">
    <location>
        <begin position="27"/>
        <end position="45"/>
    </location>
</feature>
<evidence type="ECO:0000313" key="4">
    <source>
        <dbReference type="Proteomes" id="UP000030649"/>
    </source>
</evidence>
<evidence type="ECO:0000259" key="2">
    <source>
        <dbReference type="Pfam" id="PF03372"/>
    </source>
</evidence>
<feature type="domain" description="Endonuclease/exonuclease/phosphatase" evidence="2">
    <location>
        <begin position="399"/>
        <end position="599"/>
    </location>
</feature>
<dbReference type="InterPro" id="IPR036691">
    <property type="entry name" value="Endo/exonu/phosph_ase_sf"/>
</dbReference>
<protein>
    <submittedName>
        <fullName evidence="3">Metal-dependent hydrolase</fullName>
    </submittedName>
</protein>
<dbReference type="Gene3D" id="3.60.10.10">
    <property type="entry name" value="Endonuclease/exonuclease/phosphatase"/>
    <property type="match status" value="1"/>
</dbReference>
<dbReference type="PANTHER" id="PTHR14859">
    <property type="entry name" value="CALCOFLUOR WHITE HYPERSENSITIVE PROTEIN PRECURSOR"/>
    <property type="match status" value="1"/>
</dbReference>
<feature type="transmembrane region" description="Helical" evidence="1">
    <location>
        <begin position="315"/>
        <end position="334"/>
    </location>
</feature>
<dbReference type="GO" id="GO:0006506">
    <property type="term" value="P:GPI anchor biosynthetic process"/>
    <property type="evidence" value="ECO:0007669"/>
    <property type="project" value="TreeGrafter"/>
</dbReference>
<feature type="transmembrane region" description="Helical" evidence="1">
    <location>
        <begin position="156"/>
        <end position="179"/>
    </location>
</feature>
<dbReference type="SUPFAM" id="SSF56219">
    <property type="entry name" value="DNase I-like"/>
    <property type="match status" value="1"/>
</dbReference>
<dbReference type="InterPro" id="IPR051916">
    <property type="entry name" value="GPI-anchor_lipid_remodeler"/>
</dbReference>
<dbReference type="AlphaFoldDB" id="U1PHJ2"/>